<name>A0AAD8S5F9_LOLMU</name>
<sequence>MLTKTNYQEWSLVMKVQMEAEGHWDVVNDLNGTNRDDHRALAYIQKGVSPELTRVLAVKDTAHDAWEALKTMRVGSERMREVKAGTLRTEYDNRRYRSGEGIESYIMRLSTIMTDLEVLGDPIDERNAVLKVLRTVPRPYKEMAQAIESLLDLNKYEEETSIARGGEEQLDVKMDVKLDMELDMKISYGRAREEREECARGEEEVQPVQRRSAGRHAGPQPVGRLPAANRRECIVRTENRKLVAARLNHDRTGRSTARRPDSDRTVPVSRPDLF</sequence>
<feature type="region of interest" description="Disordered" evidence="1">
    <location>
        <begin position="246"/>
        <end position="274"/>
    </location>
</feature>
<dbReference type="Proteomes" id="UP001231189">
    <property type="component" value="Unassembled WGS sequence"/>
</dbReference>
<evidence type="ECO:0000313" key="3">
    <source>
        <dbReference type="Proteomes" id="UP001231189"/>
    </source>
</evidence>
<comment type="caution">
    <text evidence="2">The sequence shown here is derived from an EMBL/GenBank/DDBJ whole genome shotgun (WGS) entry which is preliminary data.</text>
</comment>
<proteinExistence type="predicted"/>
<evidence type="ECO:0000313" key="2">
    <source>
        <dbReference type="EMBL" id="KAK1644745.1"/>
    </source>
</evidence>
<feature type="compositionally biased region" description="Basic and acidic residues" evidence="1">
    <location>
        <begin position="246"/>
        <end position="264"/>
    </location>
</feature>
<evidence type="ECO:0008006" key="4">
    <source>
        <dbReference type="Google" id="ProtNLM"/>
    </source>
</evidence>
<gene>
    <name evidence="2" type="ORF">QYE76_062550</name>
</gene>
<organism evidence="2 3">
    <name type="scientific">Lolium multiflorum</name>
    <name type="common">Italian ryegrass</name>
    <name type="synonym">Lolium perenne subsp. multiflorum</name>
    <dbReference type="NCBI Taxonomy" id="4521"/>
    <lineage>
        <taxon>Eukaryota</taxon>
        <taxon>Viridiplantae</taxon>
        <taxon>Streptophyta</taxon>
        <taxon>Embryophyta</taxon>
        <taxon>Tracheophyta</taxon>
        <taxon>Spermatophyta</taxon>
        <taxon>Magnoliopsida</taxon>
        <taxon>Liliopsida</taxon>
        <taxon>Poales</taxon>
        <taxon>Poaceae</taxon>
        <taxon>BOP clade</taxon>
        <taxon>Pooideae</taxon>
        <taxon>Poodae</taxon>
        <taxon>Poeae</taxon>
        <taxon>Poeae Chloroplast Group 2 (Poeae type)</taxon>
        <taxon>Loliodinae</taxon>
        <taxon>Loliinae</taxon>
        <taxon>Lolium</taxon>
    </lineage>
</organism>
<dbReference type="PANTHER" id="PTHR35317">
    <property type="entry name" value="OS04G0629600 PROTEIN"/>
    <property type="match status" value="1"/>
</dbReference>
<dbReference type="PANTHER" id="PTHR35317:SF38">
    <property type="entry name" value="RNA-DIRECTED DNA POLYMERASE"/>
    <property type="match status" value="1"/>
</dbReference>
<dbReference type="AlphaFoldDB" id="A0AAD8S5F9"/>
<evidence type="ECO:0000256" key="1">
    <source>
        <dbReference type="SAM" id="MobiDB-lite"/>
    </source>
</evidence>
<accession>A0AAD8S5F9</accession>
<feature type="region of interest" description="Disordered" evidence="1">
    <location>
        <begin position="195"/>
        <end position="224"/>
    </location>
</feature>
<protein>
    <recommendedName>
        <fullName evidence="4">DUF4219 domain-containing protein</fullName>
    </recommendedName>
</protein>
<reference evidence="2" key="1">
    <citation type="submission" date="2023-07" db="EMBL/GenBank/DDBJ databases">
        <title>A chromosome-level genome assembly of Lolium multiflorum.</title>
        <authorList>
            <person name="Chen Y."/>
            <person name="Copetti D."/>
            <person name="Kolliker R."/>
            <person name="Studer B."/>
        </authorList>
    </citation>
    <scope>NUCLEOTIDE SEQUENCE</scope>
    <source>
        <strain evidence="2">02402/16</strain>
        <tissue evidence="2">Leaf</tissue>
    </source>
</reference>
<dbReference type="Pfam" id="PF14223">
    <property type="entry name" value="Retrotran_gag_2"/>
    <property type="match status" value="1"/>
</dbReference>
<keyword evidence="3" id="KW-1185">Reference proteome</keyword>
<dbReference type="EMBL" id="JAUUTY010000004">
    <property type="protein sequence ID" value="KAK1644745.1"/>
    <property type="molecule type" value="Genomic_DNA"/>
</dbReference>